<dbReference type="Proteomes" id="UP000663865">
    <property type="component" value="Unassembled WGS sequence"/>
</dbReference>
<evidence type="ECO:0000256" key="5">
    <source>
        <dbReference type="ARBA" id="ARBA00023125"/>
    </source>
</evidence>
<dbReference type="GO" id="GO:0000978">
    <property type="term" value="F:RNA polymerase II cis-regulatory region sequence-specific DNA binding"/>
    <property type="evidence" value="ECO:0007669"/>
    <property type="project" value="TreeGrafter"/>
</dbReference>
<keyword evidence="7" id="KW-0675">Receptor</keyword>
<gene>
    <name evidence="9" type="ORF">KIK155_LOCUS5995</name>
</gene>
<dbReference type="InterPro" id="IPR035500">
    <property type="entry name" value="NHR-like_dom_sf"/>
</dbReference>
<dbReference type="GO" id="GO:0000122">
    <property type="term" value="P:negative regulation of transcription by RNA polymerase II"/>
    <property type="evidence" value="ECO:0007669"/>
    <property type="project" value="TreeGrafter"/>
</dbReference>
<organism evidence="9 10">
    <name type="scientific">Rotaria socialis</name>
    <dbReference type="NCBI Taxonomy" id="392032"/>
    <lineage>
        <taxon>Eukaryota</taxon>
        <taxon>Metazoa</taxon>
        <taxon>Spiralia</taxon>
        <taxon>Gnathifera</taxon>
        <taxon>Rotifera</taxon>
        <taxon>Eurotatoria</taxon>
        <taxon>Bdelloidea</taxon>
        <taxon>Philodinida</taxon>
        <taxon>Philodinidae</taxon>
        <taxon>Rotaria</taxon>
    </lineage>
</organism>
<comment type="caution">
    <text evidence="9">The sequence shown here is derived from an EMBL/GenBank/DDBJ whole genome shotgun (WGS) entry which is preliminary data.</text>
</comment>
<name>A0A817Y6K3_9BILA</name>
<evidence type="ECO:0000256" key="6">
    <source>
        <dbReference type="ARBA" id="ARBA00023163"/>
    </source>
</evidence>
<feature type="region of interest" description="Disordered" evidence="8">
    <location>
        <begin position="18"/>
        <end position="38"/>
    </location>
</feature>
<dbReference type="SUPFAM" id="SSF48508">
    <property type="entry name" value="Nuclear receptor ligand-binding domain"/>
    <property type="match status" value="1"/>
</dbReference>
<evidence type="ECO:0000256" key="4">
    <source>
        <dbReference type="ARBA" id="ARBA00023015"/>
    </source>
</evidence>
<dbReference type="PANTHER" id="PTHR24082">
    <property type="entry name" value="NUCLEAR HORMONE RECEPTOR"/>
    <property type="match status" value="1"/>
</dbReference>
<proteinExistence type="predicted"/>
<evidence type="ECO:0000313" key="10">
    <source>
        <dbReference type="Proteomes" id="UP000663865"/>
    </source>
</evidence>
<dbReference type="GO" id="GO:0045944">
    <property type="term" value="P:positive regulation of transcription by RNA polymerase II"/>
    <property type="evidence" value="ECO:0007669"/>
    <property type="project" value="TreeGrafter"/>
</dbReference>
<evidence type="ECO:0000256" key="8">
    <source>
        <dbReference type="SAM" id="MobiDB-lite"/>
    </source>
</evidence>
<dbReference type="EMBL" id="CAJNYV010000754">
    <property type="protein sequence ID" value="CAF3377730.1"/>
    <property type="molecule type" value="Genomic_DNA"/>
</dbReference>
<keyword evidence="3" id="KW-0862">Zinc</keyword>
<dbReference type="InterPro" id="IPR050234">
    <property type="entry name" value="Nuclear_hormone_rcpt_NR1"/>
</dbReference>
<sequence length="259" mass="30702">MGIRKERILSEQDIHRKKRKIEHNRRQGQTHEDVQGRRRRRRYFKKTKFDENLPIDQVHPLNIDDQLLMTVSNWSRIHQVQYAYTTQPIHSTLELIRIPTYLASIHLITFMKQIPKFDLLDTEDRVTLAKHNLLAVVFMHVVLLYGPIADTHHEINTEDPTFQGKDWIEILAEGFYHKLTNISTKLIKILQYDRVIVKIFLLLLFTKDFCGYDISHEPSLRNSLGVLNIQNRYLETLYKYCLQHDGLTKAIILFTRALS</sequence>
<evidence type="ECO:0000313" key="9">
    <source>
        <dbReference type="EMBL" id="CAF3377730.1"/>
    </source>
</evidence>
<protein>
    <submittedName>
        <fullName evidence="9">Uncharacterized protein</fullName>
    </submittedName>
</protein>
<accession>A0A817Y6K3</accession>
<dbReference type="Gene3D" id="1.10.565.10">
    <property type="entry name" value="Retinoid X Receptor"/>
    <property type="match status" value="1"/>
</dbReference>
<dbReference type="AlphaFoldDB" id="A0A817Y6K3"/>
<feature type="compositionally biased region" description="Basic residues" evidence="8">
    <location>
        <begin position="18"/>
        <end position="28"/>
    </location>
</feature>
<keyword evidence="6" id="KW-0804">Transcription</keyword>
<keyword evidence="2" id="KW-0863">Zinc-finger</keyword>
<evidence type="ECO:0000256" key="3">
    <source>
        <dbReference type="ARBA" id="ARBA00022833"/>
    </source>
</evidence>
<keyword evidence="1" id="KW-0479">Metal-binding</keyword>
<evidence type="ECO:0000256" key="1">
    <source>
        <dbReference type="ARBA" id="ARBA00022723"/>
    </source>
</evidence>
<keyword evidence="4" id="KW-0805">Transcription regulation</keyword>
<dbReference type="GO" id="GO:0008270">
    <property type="term" value="F:zinc ion binding"/>
    <property type="evidence" value="ECO:0007669"/>
    <property type="project" value="UniProtKB-KW"/>
</dbReference>
<keyword evidence="5" id="KW-0238">DNA-binding</keyword>
<reference evidence="9" key="1">
    <citation type="submission" date="2021-02" db="EMBL/GenBank/DDBJ databases">
        <authorList>
            <person name="Nowell W R."/>
        </authorList>
    </citation>
    <scope>NUCLEOTIDE SEQUENCE</scope>
</reference>
<evidence type="ECO:0000256" key="7">
    <source>
        <dbReference type="ARBA" id="ARBA00023170"/>
    </source>
</evidence>
<dbReference type="GO" id="GO:0030154">
    <property type="term" value="P:cell differentiation"/>
    <property type="evidence" value="ECO:0007669"/>
    <property type="project" value="TreeGrafter"/>
</dbReference>
<dbReference type="GO" id="GO:0004879">
    <property type="term" value="F:nuclear receptor activity"/>
    <property type="evidence" value="ECO:0007669"/>
    <property type="project" value="TreeGrafter"/>
</dbReference>
<dbReference type="PANTHER" id="PTHR24082:SF507">
    <property type="entry name" value="BILE ACID RECEPTOR-RELATED"/>
    <property type="match status" value="1"/>
</dbReference>
<evidence type="ECO:0000256" key="2">
    <source>
        <dbReference type="ARBA" id="ARBA00022771"/>
    </source>
</evidence>